<name>A0A183GAB0_HELPZ</name>
<dbReference type="EMBL" id="UZAH01031023">
    <property type="protein sequence ID" value="VDP13448.1"/>
    <property type="molecule type" value="Genomic_DNA"/>
</dbReference>
<evidence type="ECO:0000313" key="4">
    <source>
        <dbReference type="Proteomes" id="UP000050761"/>
    </source>
</evidence>
<dbReference type="InterPro" id="IPR016187">
    <property type="entry name" value="CTDL_fold"/>
</dbReference>
<dbReference type="Proteomes" id="UP000050761">
    <property type="component" value="Unassembled WGS sequence"/>
</dbReference>
<organism evidence="4 5">
    <name type="scientific">Heligmosomoides polygyrus</name>
    <name type="common">Parasitic roundworm</name>
    <dbReference type="NCBI Taxonomy" id="6339"/>
    <lineage>
        <taxon>Eukaryota</taxon>
        <taxon>Metazoa</taxon>
        <taxon>Ecdysozoa</taxon>
        <taxon>Nematoda</taxon>
        <taxon>Chromadorea</taxon>
        <taxon>Rhabditida</taxon>
        <taxon>Rhabditina</taxon>
        <taxon>Rhabditomorpha</taxon>
        <taxon>Strongyloidea</taxon>
        <taxon>Heligmosomidae</taxon>
        <taxon>Heligmosomoides</taxon>
    </lineage>
</organism>
<dbReference type="SMART" id="SM00034">
    <property type="entry name" value="CLECT"/>
    <property type="match status" value="1"/>
</dbReference>
<accession>A0A3P8BW56</accession>
<accession>A0A183GAB0</accession>
<evidence type="ECO:0000256" key="1">
    <source>
        <dbReference type="SAM" id="MobiDB-lite"/>
    </source>
</evidence>
<keyword evidence="4" id="KW-1185">Reference proteome</keyword>
<feature type="compositionally biased region" description="Basic residues" evidence="1">
    <location>
        <begin position="149"/>
        <end position="159"/>
    </location>
</feature>
<dbReference type="InterPro" id="IPR050111">
    <property type="entry name" value="C-type_lectin/snaclec_domain"/>
</dbReference>
<dbReference type="AlphaFoldDB" id="A0A183GAB0"/>
<protein>
    <submittedName>
        <fullName evidence="5">C-type lectin domain-containing protein</fullName>
    </submittedName>
</protein>
<proteinExistence type="predicted"/>
<dbReference type="Gene3D" id="3.10.100.10">
    <property type="entry name" value="Mannose-Binding Protein A, subunit A"/>
    <property type="match status" value="1"/>
</dbReference>
<dbReference type="PANTHER" id="PTHR22803">
    <property type="entry name" value="MANNOSE, PHOSPHOLIPASE, LECTIN RECEPTOR RELATED"/>
    <property type="match status" value="1"/>
</dbReference>
<dbReference type="SUPFAM" id="SSF56436">
    <property type="entry name" value="C-type lectin-like"/>
    <property type="match status" value="1"/>
</dbReference>
<dbReference type="InterPro" id="IPR001304">
    <property type="entry name" value="C-type_lectin-like"/>
</dbReference>
<gene>
    <name evidence="3" type="ORF">HPBE_LOCUS18938</name>
</gene>
<evidence type="ECO:0000259" key="2">
    <source>
        <dbReference type="PROSITE" id="PS50041"/>
    </source>
</evidence>
<dbReference type="InterPro" id="IPR016186">
    <property type="entry name" value="C-type_lectin-like/link_sf"/>
</dbReference>
<evidence type="ECO:0000313" key="3">
    <source>
        <dbReference type="EMBL" id="VDP13448.1"/>
    </source>
</evidence>
<dbReference type="PROSITE" id="PS50041">
    <property type="entry name" value="C_TYPE_LECTIN_2"/>
    <property type="match status" value="1"/>
</dbReference>
<reference evidence="5" key="2">
    <citation type="submission" date="2019-09" db="UniProtKB">
        <authorList>
            <consortium name="WormBaseParasite"/>
        </authorList>
    </citation>
    <scope>IDENTIFICATION</scope>
</reference>
<feature type="domain" description="C-type lectin" evidence="2">
    <location>
        <begin position="30"/>
        <end position="132"/>
    </location>
</feature>
<sequence length="159" mass="17871">MSNTQRRDSKDVLVVEAASPCPEGWRYFPVTNSCYKLLDDELPWTLAEFKCLFQGAHHASIDSAAENQFVHELARHGEMWTGAAVFGASNVYVNTDQTPYGAYTNWQGGHAAPPLSYPIVVASDNRMTVEVWPSTQRGDISSVTAAPDRRRRHRSFLRR</sequence>
<dbReference type="CDD" id="cd00037">
    <property type="entry name" value="CLECT"/>
    <property type="match status" value="1"/>
</dbReference>
<feature type="region of interest" description="Disordered" evidence="1">
    <location>
        <begin position="140"/>
        <end position="159"/>
    </location>
</feature>
<dbReference type="WBParaSite" id="HPBE_0001893901-mRNA-1">
    <property type="protein sequence ID" value="HPBE_0001893901-mRNA-1"/>
    <property type="gene ID" value="HPBE_0001893901"/>
</dbReference>
<evidence type="ECO:0000313" key="5">
    <source>
        <dbReference type="WBParaSite" id="HPBE_0001893901-mRNA-1"/>
    </source>
</evidence>
<dbReference type="OrthoDB" id="5877913at2759"/>
<reference evidence="3 4" key="1">
    <citation type="submission" date="2018-11" db="EMBL/GenBank/DDBJ databases">
        <authorList>
            <consortium name="Pathogen Informatics"/>
        </authorList>
    </citation>
    <scope>NUCLEOTIDE SEQUENCE [LARGE SCALE GENOMIC DNA]</scope>
</reference>